<feature type="non-terminal residue" evidence="3">
    <location>
        <position position="129"/>
    </location>
</feature>
<comment type="similarity">
    <text evidence="1">Belongs to the TPP enzyme family.</text>
</comment>
<protein>
    <submittedName>
        <fullName evidence="3">Benzoylformate decarboxylase</fullName>
    </submittedName>
</protein>
<dbReference type="InterPro" id="IPR029035">
    <property type="entry name" value="DHS-like_NAD/FAD-binding_dom"/>
</dbReference>
<evidence type="ECO:0000313" key="4">
    <source>
        <dbReference type="Proteomes" id="UP000460416"/>
    </source>
</evidence>
<dbReference type="SUPFAM" id="SSF52467">
    <property type="entry name" value="DHS-like NAD/FAD-binding domain"/>
    <property type="match status" value="1"/>
</dbReference>
<dbReference type="AlphaFoldDB" id="A0A7K1LTD3"/>
<sequence>PRAPVYLSIPYDDWAQPAPAGVEHLAARQVSGAALPAPALLAELGERLSRSRNPVLVLGPDVDGANANGLAVELAEKLRMPAWVAPSASRCPFPTRHACFRGVLPAAIAGISRLLDGHDLILVVGAPVF</sequence>
<dbReference type="GO" id="GO:0003984">
    <property type="term" value="F:acetolactate synthase activity"/>
    <property type="evidence" value="ECO:0007669"/>
    <property type="project" value="TreeGrafter"/>
</dbReference>
<proteinExistence type="inferred from homology"/>
<accession>A0A7K1LTD3</accession>
<dbReference type="InterPro" id="IPR045229">
    <property type="entry name" value="TPP_enz"/>
</dbReference>
<comment type="caution">
    <text evidence="3">The sequence shown here is derived from an EMBL/GenBank/DDBJ whole genome shotgun (WGS) entry which is preliminary data.</text>
</comment>
<dbReference type="GO" id="GO:0000287">
    <property type="term" value="F:magnesium ion binding"/>
    <property type="evidence" value="ECO:0007669"/>
    <property type="project" value="InterPro"/>
</dbReference>
<gene>
    <name evidence="3" type="ORF">FLP08_16000</name>
</gene>
<name>A0A7K1LTD3_9FLAO</name>
<dbReference type="EMBL" id="VJVW01000144">
    <property type="protein sequence ID" value="MUP44072.1"/>
    <property type="molecule type" value="Genomic_DNA"/>
</dbReference>
<dbReference type="Proteomes" id="UP000460416">
    <property type="component" value="Unassembled WGS sequence"/>
</dbReference>
<dbReference type="GO" id="GO:0030976">
    <property type="term" value="F:thiamine pyrophosphate binding"/>
    <property type="evidence" value="ECO:0007669"/>
    <property type="project" value="InterPro"/>
</dbReference>
<feature type="non-terminal residue" evidence="3">
    <location>
        <position position="1"/>
    </location>
</feature>
<evidence type="ECO:0000259" key="2">
    <source>
        <dbReference type="Pfam" id="PF00205"/>
    </source>
</evidence>
<dbReference type="Gene3D" id="3.40.50.1220">
    <property type="entry name" value="TPP-binding domain"/>
    <property type="match status" value="1"/>
</dbReference>
<keyword evidence="4" id="KW-1185">Reference proteome</keyword>
<dbReference type="Pfam" id="PF00205">
    <property type="entry name" value="TPP_enzyme_M"/>
    <property type="match status" value="1"/>
</dbReference>
<dbReference type="GO" id="GO:0050660">
    <property type="term" value="F:flavin adenine dinucleotide binding"/>
    <property type="evidence" value="ECO:0007669"/>
    <property type="project" value="TreeGrafter"/>
</dbReference>
<dbReference type="PANTHER" id="PTHR18968">
    <property type="entry name" value="THIAMINE PYROPHOSPHATE ENZYMES"/>
    <property type="match status" value="1"/>
</dbReference>
<dbReference type="PANTHER" id="PTHR18968:SF133">
    <property type="entry name" value="BENZOYLFORMATE DECARBOXYLASE"/>
    <property type="match status" value="1"/>
</dbReference>
<evidence type="ECO:0000313" key="3">
    <source>
        <dbReference type="EMBL" id="MUP44072.1"/>
    </source>
</evidence>
<reference evidence="3 4" key="1">
    <citation type="submission" date="2019-07" db="EMBL/GenBank/DDBJ databases">
        <title>Gramella aestuarii sp. nov., isolated from a tidal flat, and emended description of Gramella echinicola.</title>
        <authorList>
            <person name="Liu L."/>
        </authorList>
    </citation>
    <scope>NUCLEOTIDE SEQUENCE [LARGE SCALE GENOMIC DNA]</scope>
    <source>
        <strain evidence="3 4">BS12</strain>
    </source>
</reference>
<organism evidence="3 4">
    <name type="scientific">Christiangramia aestuarii</name>
    <dbReference type="NCBI Taxonomy" id="1028746"/>
    <lineage>
        <taxon>Bacteria</taxon>
        <taxon>Pseudomonadati</taxon>
        <taxon>Bacteroidota</taxon>
        <taxon>Flavobacteriia</taxon>
        <taxon>Flavobacteriales</taxon>
        <taxon>Flavobacteriaceae</taxon>
        <taxon>Christiangramia</taxon>
    </lineage>
</organism>
<feature type="domain" description="Thiamine pyrophosphate enzyme central" evidence="2">
    <location>
        <begin position="42"/>
        <end position="126"/>
    </location>
</feature>
<dbReference type="InterPro" id="IPR012000">
    <property type="entry name" value="Thiamin_PyroP_enz_cen_dom"/>
</dbReference>
<evidence type="ECO:0000256" key="1">
    <source>
        <dbReference type="ARBA" id="ARBA00007812"/>
    </source>
</evidence>